<proteinExistence type="inferred from homology"/>
<accession>A0A4S4DCW0</accession>
<sequence length="142" mass="15722">MISTSWGAPAAFTKGFNLQDVSDGLYGRHLHVYSCPDGLKQTMDLGNTGLLPLELRFLHDPSKDTGFVGCVLTSNMVRFFKTPEASWSHEVSKYKCSSCSYCVSQGTISIQNLDDAIIYITVCNLSETIEGDVKWRWSGVVE</sequence>
<name>A0A4S4DCW0_CAMSN</name>
<dbReference type="InterPro" id="IPR008826">
    <property type="entry name" value="Se-bd"/>
</dbReference>
<evidence type="ECO:0000313" key="3">
    <source>
        <dbReference type="EMBL" id="THG00453.1"/>
    </source>
</evidence>
<keyword evidence="4" id="KW-1185">Reference proteome</keyword>
<keyword evidence="2" id="KW-0711">Selenium</keyword>
<organism evidence="3 4">
    <name type="scientific">Camellia sinensis var. sinensis</name>
    <name type="common">China tea</name>
    <dbReference type="NCBI Taxonomy" id="542762"/>
    <lineage>
        <taxon>Eukaryota</taxon>
        <taxon>Viridiplantae</taxon>
        <taxon>Streptophyta</taxon>
        <taxon>Embryophyta</taxon>
        <taxon>Tracheophyta</taxon>
        <taxon>Spermatophyta</taxon>
        <taxon>Magnoliopsida</taxon>
        <taxon>eudicotyledons</taxon>
        <taxon>Gunneridae</taxon>
        <taxon>Pentapetalae</taxon>
        <taxon>asterids</taxon>
        <taxon>Ericales</taxon>
        <taxon>Theaceae</taxon>
        <taxon>Camellia</taxon>
    </lineage>
</organism>
<evidence type="ECO:0000256" key="1">
    <source>
        <dbReference type="ARBA" id="ARBA00005606"/>
    </source>
</evidence>
<comment type="caution">
    <text evidence="3">The sequence shown here is derived from an EMBL/GenBank/DDBJ whole genome shotgun (WGS) entry which is preliminary data.</text>
</comment>
<dbReference type="Proteomes" id="UP000306102">
    <property type="component" value="Unassembled WGS sequence"/>
</dbReference>
<reference evidence="3 4" key="1">
    <citation type="journal article" date="2018" name="Proc. Natl. Acad. Sci. U.S.A.">
        <title>Draft genome sequence of Camellia sinensis var. sinensis provides insights into the evolution of the tea genome and tea quality.</title>
        <authorList>
            <person name="Wei C."/>
            <person name="Yang H."/>
            <person name="Wang S."/>
            <person name="Zhao J."/>
            <person name="Liu C."/>
            <person name="Gao L."/>
            <person name="Xia E."/>
            <person name="Lu Y."/>
            <person name="Tai Y."/>
            <person name="She G."/>
            <person name="Sun J."/>
            <person name="Cao H."/>
            <person name="Tong W."/>
            <person name="Gao Q."/>
            <person name="Li Y."/>
            <person name="Deng W."/>
            <person name="Jiang X."/>
            <person name="Wang W."/>
            <person name="Chen Q."/>
            <person name="Zhang S."/>
            <person name="Li H."/>
            <person name="Wu J."/>
            <person name="Wang P."/>
            <person name="Li P."/>
            <person name="Shi C."/>
            <person name="Zheng F."/>
            <person name="Jian J."/>
            <person name="Huang B."/>
            <person name="Shan D."/>
            <person name="Shi M."/>
            <person name="Fang C."/>
            <person name="Yue Y."/>
            <person name="Li F."/>
            <person name="Li D."/>
            <person name="Wei S."/>
            <person name="Han B."/>
            <person name="Jiang C."/>
            <person name="Yin Y."/>
            <person name="Xia T."/>
            <person name="Zhang Z."/>
            <person name="Bennetzen J.L."/>
            <person name="Zhao S."/>
            <person name="Wan X."/>
        </authorList>
    </citation>
    <scope>NUCLEOTIDE SEQUENCE [LARGE SCALE GENOMIC DNA]</scope>
    <source>
        <strain evidence="4">cv. Shuchazao</strain>
        <tissue evidence="3">Leaf</tissue>
    </source>
</reference>
<comment type="similarity">
    <text evidence="1">Belongs to the selenium-binding protein family.</text>
</comment>
<gene>
    <name evidence="3" type="ORF">TEA_025735</name>
</gene>
<dbReference type="STRING" id="542762.A0A4S4DCW0"/>
<protein>
    <submittedName>
        <fullName evidence="3">Uncharacterized protein</fullName>
    </submittedName>
</protein>
<evidence type="ECO:0000256" key="2">
    <source>
        <dbReference type="ARBA" id="ARBA00023266"/>
    </source>
</evidence>
<dbReference type="Pfam" id="PF05694">
    <property type="entry name" value="SBP56"/>
    <property type="match status" value="1"/>
</dbReference>
<dbReference type="GO" id="GO:0008430">
    <property type="term" value="F:selenium binding"/>
    <property type="evidence" value="ECO:0007669"/>
    <property type="project" value="InterPro"/>
</dbReference>
<evidence type="ECO:0000313" key="4">
    <source>
        <dbReference type="Proteomes" id="UP000306102"/>
    </source>
</evidence>
<dbReference type="PANTHER" id="PTHR23300">
    <property type="entry name" value="METHANETHIOL OXIDASE"/>
    <property type="match status" value="1"/>
</dbReference>
<dbReference type="PANTHER" id="PTHR23300:SF0">
    <property type="entry name" value="METHANETHIOL OXIDASE"/>
    <property type="match status" value="1"/>
</dbReference>
<dbReference type="AlphaFoldDB" id="A0A4S4DCW0"/>
<dbReference type="EMBL" id="SDRB02011675">
    <property type="protein sequence ID" value="THG00453.1"/>
    <property type="molecule type" value="Genomic_DNA"/>
</dbReference>